<evidence type="ECO:0000256" key="2">
    <source>
        <dbReference type="SAM" id="MobiDB-lite"/>
    </source>
</evidence>
<sequence>MSSGGGVRFVHTVFVVREDEADGRQPEFLDQPFKLNALYHPSSSVLFRLSVAIAHSSSNKTTLYLHITPDRIASLRHTTCDTIDTNDESPPCLERVRQRLGAKRLVTRLQLRLHSGFHCQLIAPTGLTCDEVQASDNPARHTFALATSLATASTFSLYFPHNVLRMATFQAFAEGIRQFPSLTAAQRQSYERVLDLRRLYHGKGGTVVTLEEFTAKVQSSPLRDGEDNRDTTPVTSESCGSTVAFDIVPRDQESPPPQYDEYENTGTQPREQPSAKSTATAFVGGGLGGDDALPPYGDSKGQYKNTSNASKRGLHFGSEETDIHPSSKRVYCQRAFTTIYTTTTDEERLGEISKSLLADLERSQSRLTILLEQQRQQILQLQADVEELKRRNRELEARHDDVEDNCCDLGNRQTETQETVESLLIHTGELDDECEKLGKQMPDICDDVEEWVRDNLGDAMQEHMSKWFEENMAETVNGYINDKVAAKMAVTKARMRRALQD</sequence>
<dbReference type="EMBL" id="JFBX01000760">
    <property type="protein sequence ID" value="KXH28940.1"/>
    <property type="molecule type" value="Genomic_DNA"/>
</dbReference>
<reference evidence="3 4" key="1">
    <citation type="submission" date="2014-02" db="EMBL/GenBank/DDBJ databases">
        <title>The genome sequence of Colletotrichum simmondsii CBS122122.</title>
        <authorList>
            <person name="Baroncelli R."/>
            <person name="Thon M.R."/>
        </authorList>
    </citation>
    <scope>NUCLEOTIDE SEQUENCE [LARGE SCALE GENOMIC DNA]</scope>
    <source>
        <strain evidence="3 4">CBS122122</strain>
    </source>
</reference>
<dbReference type="Proteomes" id="UP000070328">
    <property type="component" value="Unassembled WGS sequence"/>
</dbReference>
<proteinExistence type="predicted"/>
<keyword evidence="4" id="KW-1185">Reference proteome</keyword>
<evidence type="ECO:0000313" key="4">
    <source>
        <dbReference type="Proteomes" id="UP000070328"/>
    </source>
</evidence>
<organism evidence="3 4">
    <name type="scientific">Colletotrichum simmondsii</name>
    <dbReference type="NCBI Taxonomy" id="703756"/>
    <lineage>
        <taxon>Eukaryota</taxon>
        <taxon>Fungi</taxon>
        <taxon>Dikarya</taxon>
        <taxon>Ascomycota</taxon>
        <taxon>Pezizomycotina</taxon>
        <taxon>Sordariomycetes</taxon>
        <taxon>Hypocreomycetidae</taxon>
        <taxon>Glomerellales</taxon>
        <taxon>Glomerellaceae</taxon>
        <taxon>Colletotrichum</taxon>
        <taxon>Colletotrichum acutatum species complex</taxon>
    </lineage>
</organism>
<evidence type="ECO:0000256" key="1">
    <source>
        <dbReference type="SAM" id="Coils"/>
    </source>
</evidence>
<evidence type="ECO:0000313" key="3">
    <source>
        <dbReference type="EMBL" id="KXH28940.1"/>
    </source>
</evidence>
<feature type="compositionally biased region" description="Polar residues" evidence="2">
    <location>
        <begin position="231"/>
        <end position="241"/>
    </location>
</feature>
<keyword evidence="1" id="KW-0175">Coiled coil</keyword>
<feature type="compositionally biased region" description="Polar residues" evidence="2">
    <location>
        <begin position="264"/>
        <end position="279"/>
    </location>
</feature>
<accession>A0A135RZ54</accession>
<comment type="caution">
    <text evidence="3">The sequence shown here is derived from an EMBL/GenBank/DDBJ whole genome shotgun (WGS) entry which is preliminary data.</text>
</comment>
<dbReference type="OrthoDB" id="4844787at2759"/>
<gene>
    <name evidence="3" type="ORF">CSIM01_13342</name>
</gene>
<dbReference type="AlphaFoldDB" id="A0A135RZ54"/>
<feature type="coiled-coil region" evidence="1">
    <location>
        <begin position="357"/>
        <end position="405"/>
    </location>
</feature>
<name>A0A135RZ54_9PEZI</name>
<protein>
    <submittedName>
        <fullName evidence="3">Uncharacterized protein</fullName>
    </submittedName>
</protein>
<feature type="region of interest" description="Disordered" evidence="2">
    <location>
        <begin position="217"/>
        <end position="279"/>
    </location>
</feature>